<accession>A0AAV4YD44</accession>
<evidence type="ECO:0000256" key="1">
    <source>
        <dbReference type="SAM" id="MobiDB-lite"/>
    </source>
</evidence>
<name>A0AAV4YD44_CAEEX</name>
<dbReference type="AlphaFoldDB" id="A0AAV4YD44"/>
<keyword evidence="3" id="KW-1185">Reference proteome</keyword>
<comment type="caution">
    <text evidence="2">The sequence shown here is derived from an EMBL/GenBank/DDBJ whole genome shotgun (WGS) entry which is preliminary data.</text>
</comment>
<evidence type="ECO:0000313" key="3">
    <source>
        <dbReference type="Proteomes" id="UP001054945"/>
    </source>
</evidence>
<protein>
    <submittedName>
        <fullName evidence="2">Uncharacterized protein</fullName>
    </submittedName>
</protein>
<reference evidence="2 3" key="1">
    <citation type="submission" date="2021-06" db="EMBL/GenBank/DDBJ databases">
        <title>Caerostris extrusa draft genome.</title>
        <authorList>
            <person name="Kono N."/>
            <person name="Arakawa K."/>
        </authorList>
    </citation>
    <scope>NUCLEOTIDE SEQUENCE [LARGE SCALE GENOMIC DNA]</scope>
</reference>
<dbReference type="Proteomes" id="UP001054945">
    <property type="component" value="Unassembled WGS sequence"/>
</dbReference>
<gene>
    <name evidence="2" type="ORF">CEXT_82071</name>
</gene>
<evidence type="ECO:0000313" key="2">
    <source>
        <dbReference type="EMBL" id="GIZ05203.1"/>
    </source>
</evidence>
<feature type="region of interest" description="Disordered" evidence="1">
    <location>
        <begin position="54"/>
        <end position="91"/>
    </location>
</feature>
<organism evidence="2 3">
    <name type="scientific">Caerostris extrusa</name>
    <name type="common">Bark spider</name>
    <name type="synonym">Caerostris bankana</name>
    <dbReference type="NCBI Taxonomy" id="172846"/>
    <lineage>
        <taxon>Eukaryota</taxon>
        <taxon>Metazoa</taxon>
        <taxon>Ecdysozoa</taxon>
        <taxon>Arthropoda</taxon>
        <taxon>Chelicerata</taxon>
        <taxon>Arachnida</taxon>
        <taxon>Araneae</taxon>
        <taxon>Araneomorphae</taxon>
        <taxon>Entelegynae</taxon>
        <taxon>Araneoidea</taxon>
        <taxon>Araneidae</taxon>
        <taxon>Caerostris</taxon>
    </lineage>
</organism>
<proteinExistence type="predicted"/>
<dbReference type="EMBL" id="BPLR01019235">
    <property type="protein sequence ID" value="GIZ05203.1"/>
    <property type="molecule type" value="Genomic_DNA"/>
</dbReference>
<sequence>MKKLSKMGSTIREDSRLLYSLDPLINGHRYSYGGIQPFPEPFIYPDTAAASTGFPLSNGRPTHPRNLGHPSLGALYRRLPPHSTHEKEVEN</sequence>